<evidence type="ECO:0000313" key="1">
    <source>
        <dbReference type="EMBL" id="KAI3786688.1"/>
    </source>
</evidence>
<name>A0ACB9GU45_9ASTR</name>
<sequence length="74" mass="8623">MRAPLFGWPWQNLENFKVRAGFKVLTKANGWDQLHEKVKGLSKAFEDPDRLQKHELGSHLDPLLALFMMQSFQV</sequence>
<protein>
    <submittedName>
        <fullName evidence="1">Uncharacterized protein</fullName>
    </submittedName>
</protein>
<accession>A0ACB9GU45</accession>
<organism evidence="1 2">
    <name type="scientific">Smallanthus sonchifolius</name>
    <dbReference type="NCBI Taxonomy" id="185202"/>
    <lineage>
        <taxon>Eukaryota</taxon>
        <taxon>Viridiplantae</taxon>
        <taxon>Streptophyta</taxon>
        <taxon>Embryophyta</taxon>
        <taxon>Tracheophyta</taxon>
        <taxon>Spermatophyta</taxon>
        <taxon>Magnoliopsida</taxon>
        <taxon>eudicotyledons</taxon>
        <taxon>Gunneridae</taxon>
        <taxon>Pentapetalae</taxon>
        <taxon>asterids</taxon>
        <taxon>campanulids</taxon>
        <taxon>Asterales</taxon>
        <taxon>Asteraceae</taxon>
        <taxon>Asteroideae</taxon>
        <taxon>Heliantheae alliance</taxon>
        <taxon>Millerieae</taxon>
        <taxon>Smallanthus</taxon>
    </lineage>
</organism>
<gene>
    <name evidence="1" type="ORF">L1987_40572</name>
</gene>
<comment type="caution">
    <text evidence="1">The sequence shown here is derived from an EMBL/GenBank/DDBJ whole genome shotgun (WGS) entry which is preliminary data.</text>
</comment>
<keyword evidence="2" id="KW-1185">Reference proteome</keyword>
<reference evidence="2" key="1">
    <citation type="journal article" date="2022" name="Mol. Ecol. Resour.">
        <title>The genomes of chicory, endive, great burdock and yacon provide insights into Asteraceae palaeo-polyploidization history and plant inulin production.</title>
        <authorList>
            <person name="Fan W."/>
            <person name="Wang S."/>
            <person name="Wang H."/>
            <person name="Wang A."/>
            <person name="Jiang F."/>
            <person name="Liu H."/>
            <person name="Zhao H."/>
            <person name="Xu D."/>
            <person name="Zhang Y."/>
        </authorList>
    </citation>
    <scope>NUCLEOTIDE SEQUENCE [LARGE SCALE GENOMIC DNA]</scope>
    <source>
        <strain evidence="2">cv. Yunnan</strain>
    </source>
</reference>
<dbReference type="Proteomes" id="UP001056120">
    <property type="component" value="Linkage Group LG13"/>
</dbReference>
<dbReference type="EMBL" id="CM042030">
    <property type="protein sequence ID" value="KAI3786688.1"/>
    <property type="molecule type" value="Genomic_DNA"/>
</dbReference>
<reference evidence="1 2" key="2">
    <citation type="journal article" date="2022" name="Mol. Ecol. Resour.">
        <title>The genomes of chicory, endive, great burdock and yacon provide insights into Asteraceae paleo-polyploidization history and plant inulin production.</title>
        <authorList>
            <person name="Fan W."/>
            <person name="Wang S."/>
            <person name="Wang H."/>
            <person name="Wang A."/>
            <person name="Jiang F."/>
            <person name="Liu H."/>
            <person name="Zhao H."/>
            <person name="Xu D."/>
            <person name="Zhang Y."/>
        </authorList>
    </citation>
    <scope>NUCLEOTIDE SEQUENCE [LARGE SCALE GENOMIC DNA]</scope>
    <source>
        <strain evidence="2">cv. Yunnan</strain>
        <tissue evidence="1">Leaves</tissue>
    </source>
</reference>
<proteinExistence type="predicted"/>
<evidence type="ECO:0000313" key="2">
    <source>
        <dbReference type="Proteomes" id="UP001056120"/>
    </source>
</evidence>